<keyword evidence="5" id="KW-0862">Zinc</keyword>
<comment type="similarity">
    <text evidence="9">Belongs to the WIP C2H2-type zinc-finger protein family.</text>
</comment>
<comment type="subcellular location">
    <subcellularLocation>
        <location evidence="1">Nucleus</location>
    </subcellularLocation>
</comment>
<dbReference type="Proteomes" id="UP000289340">
    <property type="component" value="Chromosome 12"/>
</dbReference>
<keyword evidence="8" id="KW-0539">Nucleus</keyword>
<dbReference type="SUPFAM" id="SSF57667">
    <property type="entry name" value="beta-beta-alpha zinc fingers"/>
    <property type="match status" value="2"/>
</dbReference>
<dbReference type="SMART" id="SM00355">
    <property type="entry name" value="ZnF_C2H2"/>
    <property type="match status" value="2"/>
</dbReference>
<sequence>MTDPQSNLFHEWFNFMLLHPHYSSSQSNYPFANNYSNNNRFGIQLQQGAASSSSSSFYAAPPSSPPLREALPLINKISLKSSEQHQQNEPSSNVVEEKEEDKNKVDNNKHHESGEDGDEETVTVALHIGLPRMDTSSSDLGPSRVVSTTCMEISEKEEVNMISKHPLDNRLNKGQYWIPTPSQILIGPTQFPCPVCSKTFNRYNNLQMHMWGHGSQYRKGPDSLKGTQPTAMLRLPCFCCAPGCKHNIDHPRARPLKDFRTLQTHYKRKHGIKPYMCRKCGKAFAVKGDWRTHEKNCGKIWYCLCGSDFKHKRSLKDHIKAFGFGHGSFGIDCLQEEDEAASDIEHDGESSM</sequence>
<proteinExistence type="inferred from homology"/>
<dbReference type="EMBL" id="KN659065">
    <property type="protein sequence ID" value="KHN19445.1"/>
    <property type="molecule type" value="Genomic_DNA"/>
</dbReference>
<dbReference type="Gene3D" id="3.30.160.60">
    <property type="entry name" value="Classic Zinc Finger"/>
    <property type="match status" value="2"/>
</dbReference>
<organism evidence="13">
    <name type="scientific">Glycine soja</name>
    <name type="common">Wild soybean</name>
    <dbReference type="NCBI Taxonomy" id="3848"/>
    <lineage>
        <taxon>Eukaryota</taxon>
        <taxon>Viridiplantae</taxon>
        <taxon>Streptophyta</taxon>
        <taxon>Embryophyta</taxon>
        <taxon>Tracheophyta</taxon>
        <taxon>Spermatophyta</taxon>
        <taxon>Magnoliopsida</taxon>
        <taxon>eudicotyledons</taxon>
        <taxon>Gunneridae</taxon>
        <taxon>Pentapetalae</taxon>
        <taxon>rosids</taxon>
        <taxon>fabids</taxon>
        <taxon>Fabales</taxon>
        <taxon>Fabaceae</taxon>
        <taxon>Papilionoideae</taxon>
        <taxon>50 kb inversion clade</taxon>
        <taxon>NPAAA clade</taxon>
        <taxon>indigoferoid/millettioid clade</taxon>
        <taxon>Phaseoleae</taxon>
        <taxon>Glycine</taxon>
        <taxon>Glycine subgen. Soja</taxon>
    </lineage>
</organism>
<keyword evidence="16" id="KW-1185">Reference proteome</keyword>
<evidence type="ECO:0000256" key="2">
    <source>
        <dbReference type="ARBA" id="ARBA00022723"/>
    </source>
</evidence>
<feature type="compositionally biased region" description="Polar residues" evidence="11">
    <location>
        <begin position="81"/>
        <end position="92"/>
    </location>
</feature>
<dbReference type="InterPro" id="IPR059161">
    <property type="entry name" value="Znf-C2H2_STOP1/2_3rd"/>
</dbReference>
<evidence type="ECO:0000256" key="6">
    <source>
        <dbReference type="ARBA" id="ARBA00023015"/>
    </source>
</evidence>
<evidence type="ECO:0000256" key="10">
    <source>
        <dbReference type="PROSITE-ProRule" id="PRU00042"/>
    </source>
</evidence>
<evidence type="ECO:0000313" key="16">
    <source>
        <dbReference type="Proteomes" id="UP000289340"/>
    </source>
</evidence>
<dbReference type="Pfam" id="PF22995">
    <property type="entry name" value="C2CH-3rd_BIRD-IDD"/>
    <property type="match status" value="1"/>
</dbReference>
<evidence type="ECO:0000256" key="3">
    <source>
        <dbReference type="ARBA" id="ARBA00022737"/>
    </source>
</evidence>
<dbReference type="FunFam" id="3.30.160.60:FF:000523">
    <property type="entry name" value="Zinc finger protein WIP2"/>
    <property type="match status" value="1"/>
</dbReference>
<dbReference type="Proteomes" id="UP000053555">
    <property type="component" value="Unassembled WGS sequence"/>
</dbReference>
<evidence type="ECO:0000259" key="12">
    <source>
        <dbReference type="PROSITE" id="PS50157"/>
    </source>
</evidence>
<feature type="compositionally biased region" description="Basic and acidic residues" evidence="11">
    <location>
        <begin position="100"/>
        <end position="114"/>
    </location>
</feature>
<reference evidence="13" key="1">
    <citation type="submission" date="2014-07" db="EMBL/GenBank/DDBJ databases">
        <title>Identification of a novel salt tolerance gene in wild soybean by whole-genome sequencing.</title>
        <authorList>
            <person name="Lam H.-M."/>
            <person name="Qi X."/>
            <person name="Li M.-W."/>
            <person name="Liu X."/>
            <person name="Xie M."/>
            <person name="Ni M."/>
            <person name="Xu X."/>
        </authorList>
    </citation>
    <scope>NUCLEOTIDE SEQUENCE [LARGE SCALE GENOMIC DNA]</scope>
    <source>
        <tissue evidence="13">Root</tissue>
    </source>
</reference>
<dbReference type="InterPro" id="IPR055187">
    <property type="entry name" value="C2CH-3rd_BIRD-IDD"/>
</dbReference>
<evidence type="ECO:0000313" key="14">
    <source>
        <dbReference type="EMBL" id="RZB77382.1"/>
    </source>
</evidence>
<keyword evidence="4 10" id="KW-0863">Zinc-finger</keyword>
<dbReference type="PROSITE" id="PS00028">
    <property type="entry name" value="ZINC_FINGER_C2H2_1"/>
    <property type="match status" value="1"/>
</dbReference>
<evidence type="ECO:0000256" key="11">
    <source>
        <dbReference type="SAM" id="MobiDB-lite"/>
    </source>
</evidence>
<dbReference type="PANTHER" id="PTHR45878">
    <property type="entry name" value="ZINC FINGER PROTEIN WIP2"/>
    <property type="match status" value="1"/>
</dbReference>
<reference evidence="14 16" key="2">
    <citation type="submission" date="2018-09" db="EMBL/GenBank/DDBJ databases">
        <title>A high-quality reference genome of wild soybean provides a powerful tool to mine soybean genomes.</title>
        <authorList>
            <person name="Xie M."/>
            <person name="Chung C.Y.L."/>
            <person name="Li M.-W."/>
            <person name="Wong F.-L."/>
            <person name="Chan T.-F."/>
            <person name="Lam H.-M."/>
        </authorList>
    </citation>
    <scope>NUCLEOTIDE SEQUENCE [LARGE SCALE GENOMIC DNA]</scope>
    <source>
        <strain evidence="16">cv. W05</strain>
        <tissue evidence="14">Hypocotyl of etiolated seedlings</tissue>
    </source>
</reference>
<keyword evidence="7" id="KW-0804">Transcription</keyword>
<evidence type="ECO:0000256" key="1">
    <source>
        <dbReference type="ARBA" id="ARBA00004123"/>
    </source>
</evidence>
<keyword evidence="6" id="KW-0805">Transcription regulation</keyword>
<feature type="domain" description="C2H2-type" evidence="12">
    <location>
        <begin position="191"/>
        <end position="218"/>
    </location>
</feature>
<dbReference type="InterPro" id="IPR036236">
    <property type="entry name" value="Znf_C2H2_sf"/>
</dbReference>
<keyword evidence="2" id="KW-0479">Metal-binding</keyword>
<protein>
    <submittedName>
        <fullName evidence="13">Protein TRANSPARENT TESTA 1</fullName>
    </submittedName>
    <submittedName>
        <fullName evidence="14">Zinc finger protein WIP2 isoform A</fullName>
    </submittedName>
    <submittedName>
        <fullName evidence="15">Zinc finger protein WIP2 isoform B</fullName>
    </submittedName>
</protein>
<dbReference type="InterPro" id="IPR043584">
    <property type="entry name" value="WIP1/2/3/4/5/6"/>
</dbReference>
<dbReference type="Pfam" id="PF13912">
    <property type="entry name" value="zf-C2H2_6"/>
    <property type="match status" value="1"/>
</dbReference>
<evidence type="ECO:0000313" key="13">
    <source>
        <dbReference type="EMBL" id="KHN19445.1"/>
    </source>
</evidence>
<dbReference type="Gramene" id="XM_028338038.1">
    <property type="protein sequence ID" value="XP_028193839.1"/>
    <property type="gene ID" value="LOC114379395"/>
</dbReference>
<dbReference type="Pfam" id="PF23115">
    <property type="entry name" value="zf-C2H2_STOP2_3rd"/>
    <property type="match status" value="1"/>
</dbReference>
<feature type="region of interest" description="Disordered" evidence="11">
    <location>
        <begin position="81"/>
        <end position="120"/>
    </location>
</feature>
<dbReference type="GO" id="GO:0008270">
    <property type="term" value="F:zinc ion binding"/>
    <property type="evidence" value="ECO:0007669"/>
    <property type="project" value="UniProtKB-KW"/>
</dbReference>
<feature type="domain" description="C2H2-type" evidence="12">
    <location>
        <begin position="275"/>
        <end position="295"/>
    </location>
</feature>
<dbReference type="InterPro" id="IPR013087">
    <property type="entry name" value="Znf_C2H2_type"/>
</dbReference>
<dbReference type="PANTHER" id="PTHR45878:SF1">
    <property type="entry name" value="ZINC FINGER PROTEIN WIP2"/>
    <property type="match status" value="1"/>
</dbReference>
<dbReference type="EMBL" id="QZWG01000012">
    <property type="protein sequence ID" value="RZB77383.1"/>
    <property type="molecule type" value="Genomic_DNA"/>
</dbReference>
<accession>A0A0B2QDT4</accession>
<gene>
    <name evidence="14" type="ORF">D0Y65_035327</name>
    <name evidence="13" type="ORF">glysoja_026060</name>
</gene>
<evidence type="ECO:0000256" key="7">
    <source>
        <dbReference type="ARBA" id="ARBA00023163"/>
    </source>
</evidence>
<dbReference type="PROSITE" id="PS50157">
    <property type="entry name" value="ZINC_FINGER_C2H2_2"/>
    <property type="match status" value="2"/>
</dbReference>
<evidence type="ECO:0000256" key="9">
    <source>
        <dbReference type="ARBA" id="ARBA00023452"/>
    </source>
</evidence>
<dbReference type="GO" id="GO:0003700">
    <property type="term" value="F:DNA-binding transcription factor activity"/>
    <property type="evidence" value="ECO:0007669"/>
    <property type="project" value="InterPro"/>
</dbReference>
<dbReference type="Gramene" id="XM_028338037.1">
    <property type="protein sequence ID" value="XP_028193838.1"/>
    <property type="gene ID" value="LOC114379395"/>
</dbReference>
<dbReference type="GO" id="GO:0005634">
    <property type="term" value="C:nucleus"/>
    <property type="evidence" value="ECO:0007669"/>
    <property type="project" value="UniProtKB-SubCell"/>
</dbReference>
<evidence type="ECO:0000256" key="8">
    <source>
        <dbReference type="ARBA" id="ARBA00023242"/>
    </source>
</evidence>
<evidence type="ECO:0000256" key="4">
    <source>
        <dbReference type="ARBA" id="ARBA00022771"/>
    </source>
</evidence>
<evidence type="ECO:0000313" key="15">
    <source>
        <dbReference type="EMBL" id="RZB77383.1"/>
    </source>
</evidence>
<dbReference type="FunFam" id="3.30.160.60:FF:001230">
    <property type="entry name" value="zinc finger protein WIP2-like"/>
    <property type="match status" value="1"/>
</dbReference>
<evidence type="ECO:0000256" key="5">
    <source>
        <dbReference type="ARBA" id="ARBA00022833"/>
    </source>
</evidence>
<dbReference type="AlphaFoldDB" id="A0A0B2QDT4"/>
<keyword evidence="3" id="KW-0677">Repeat</keyword>
<dbReference type="EMBL" id="QZWG01000012">
    <property type="protein sequence ID" value="RZB77382.1"/>
    <property type="molecule type" value="Genomic_DNA"/>
</dbReference>
<name>A0A0B2QDT4_GLYSO</name>